<accession>A0ABV2TSP7</accession>
<sequence>MKIVRSLDVAEVGVSHNEEIRKKVLLEKGTIPQLMNFSSAVFKPGQSVETHNHPTMYEVFYILKGRVEFVVEQDKVILGVGDCITIAPGEMHSQSNPYEENVEWIYFGIATD</sequence>
<organism evidence="3 4">
    <name type="scientific">Sediminicola luteus</name>
    <dbReference type="NCBI Taxonomy" id="319238"/>
    <lineage>
        <taxon>Bacteria</taxon>
        <taxon>Pseudomonadati</taxon>
        <taxon>Bacteroidota</taxon>
        <taxon>Flavobacteriia</taxon>
        <taxon>Flavobacteriales</taxon>
        <taxon>Flavobacteriaceae</taxon>
        <taxon>Sediminicola</taxon>
    </lineage>
</organism>
<dbReference type="Pfam" id="PF07883">
    <property type="entry name" value="Cupin_2"/>
    <property type="match status" value="1"/>
</dbReference>
<dbReference type="Gene3D" id="2.60.120.10">
    <property type="entry name" value="Jelly Rolls"/>
    <property type="match status" value="1"/>
</dbReference>
<dbReference type="CDD" id="cd02208">
    <property type="entry name" value="cupin_RmlC-like"/>
    <property type="match status" value="1"/>
</dbReference>
<reference evidence="3 4" key="1">
    <citation type="submission" date="2024-07" db="EMBL/GenBank/DDBJ databases">
        <title>The genome sequence of type strain Sediminicola luteus GDMCC 1.2596T.</title>
        <authorList>
            <person name="Liu Y."/>
        </authorList>
    </citation>
    <scope>NUCLEOTIDE SEQUENCE [LARGE SCALE GENOMIC DNA]</scope>
    <source>
        <strain evidence="3 4">GDMCC 1.2596</strain>
    </source>
</reference>
<proteinExistence type="predicted"/>
<dbReference type="PANTHER" id="PTHR35848">
    <property type="entry name" value="OXALATE-BINDING PROTEIN"/>
    <property type="match status" value="1"/>
</dbReference>
<keyword evidence="1" id="KW-0479">Metal-binding</keyword>
<dbReference type="InterPro" id="IPR013096">
    <property type="entry name" value="Cupin_2"/>
</dbReference>
<name>A0ABV2TSP7_9FLAO</name>
<dbReference type="RefSeq" id="WP_354617160.1">
    <property type="nucleotide sequence ID" value="NZ_JBEWYP010000001.1"/>
</dbReference>
<evidence type="ECO:0000313" key="3">
    <source>
        <dbReference type="EMBL" id="MET7028301.1"/>
    </source>
</evidence>
<dbReference type="InterPro" id="IPR014710">
    <property type="entry name" value="RmlC-like_jellyroll"/>
</dbReference>
<protein>
    <submittedName>
        <fullName evidence="3">Cupin domain-containing protein</fullName>
    </submittedName>
</protein>
<gene>
    <name evidence="3" type="ORF">ABXZ32_02790</name>
</gene>
<dbReference type="EMBL" id="JBEWYP010000001">
    <property type="protein sequence ID" value="MET7028301.1"/>
    <property type="molecule type" value="Genomic_DNA"/>
</dbReference>
<dbReference type="Proteomes" id="UP001549773">
    <property type="component" value="Unassembled WGS sequence"/>
</dbReference>
<dbReference type="InterPro" id="IPR011051">
    <property type="entry name" value="RmlC_Cupin_sf"/>
</dbReference>
<comment type="caution">
    <text evidence="3">The sequence shown here is derived from an EMBL/GenBank/DDBJ whole genome shotgun (WGS) entry which is preliminary data.</text>
</comment>
<dbReference type="SUPFAM" id="SSF51182">
    <property type="entry name" value="RmlC-like cupins"/>
    <property type="match status" value="1"/>
</dbReference>
<keyword evidence="4" id="KW-1185">Reference proteome</keyword>
<evidence type="ECO:0000259" key="2">
    <source>
        <dbReference type="Pfam" id="PF07883"/>
    </source>
</evidence>
<evidence type="ECO:0000313" key="4">
    <source>
        <dbReference type="Proteomes" id="UP001549773"/>
    </source>
</evidence>
<dbReference type="InterPro" id="IPR051610">
    <property type="entry name" value="GPI/OXD"/>
</dbReference>
<evidence type="ECO:0000256" key="1">
    <source>
        <dbReference type="ARBA" id="ARBA00022723"/>
    </source>
</evidence>
<feature type="domain" description="Cupin type-2" evidence="2">
    <location>
        <begin position="41"/>
        <end position="105"/>
    </location>
</feature>